<dbReference type="InterPro" id="IPR045179">
    <property type="entry name" value="YgfZ/GcvT"/>
</dbReference>
<comment type="caution">
    <text evidence="3">The sequence shown here is derived from an EMBL/GenBank/DDBJ whole genome shotgun (WGS) entry which is preliminary data.</text>
</comment>
<reference evidence="3 4" key="1">
    <citation type="submission" date="2012-12" db="EMBL/GenBank/DDBJ databases">
        <title>Whole genome shotgun sequence of Gordonia aichiensis NBRC 108223.</title>
        <authorList>
            <person name="Isaki-Nakamura S."/>
            <person name="Hosoyama A."/>
            <person name="Tsuchikane K."/>
            <person name="Ando Y."/>
            <person name="Baba S."/>
            <person name="Ohji S."/>
            <person name="Hamada M."/>
            <person name="Tamura T."/>
            <person name="Yamazoe A."/>
            <person name="Yamazaki S."/>
            <person name="Fujita N."/>
        </authorList>
    </citation>
    <scope>NUCLEOTIDE SEQUENCE [LARGE SCALE GENOMIC DNA]</scope>
    <source>
        <strain evidence="3 4">NBRC 108223</strain>
    </source>
</reference>
<accession>L7KK24</accession>
<dbReference type="PIRSF" id="PIRSF006487">
    <property type="entry name" value="GcvT"/>
    <property type="match status" value="1"/>
</dbReference>
<keyword evidence="1" id="KW-0809">Transit peptide</keyword>
<dbReference type="STRING" id="1220583.GOACH_04_04460"/>
<dbReference type="InterPro" id="IPR027266">
    <property type="entry name" value="TrmE/GcvT-like"/>
</dbReference>
<dbReference type="EMBL" id="BANR01000004">
    <property type="protein sequence ID" value="GAC48048.1"/>
    <property type="molecule type" value="Genomic_DNA"/>
</dbReference>
<evidence type="ECO:0000256" key="1">
    <source>
        <dbReference type="ARBA" id="ARBA00022946"/>
    </source>
</evidence>
<feature type="domain" description="CAF17 C-terminal" evidence="2">
    <location>
        <begin position="308"/>
        <end position="357"/>
    </location>
</feature>
<proteinExistence type="predicted"/>
<organism evidence="3 4">
    <name type="scientific">Gordonia aichiensis NBRC 108223</name>
    <dbReference type="NCBI Taxonomy" id="1220583"/>
    <lineage>
        <taxon>Bacteria</taxon>
        <taxon>Bacillati</taxon>
        <taxon>Actinomycetota</taxon>
        <taxon>Actinomycetes</taxon>
        <taxon>Mycobacteriales</taxon>
        <taxon>Gordoniaceae</taxon>
        <taxon>Gordonia</taxon>
    </lineage>
</organism>
<dbReference type="InterPro" id="IPR017703">
    <property type="entry name" value="YgfZ/GCV_T_CS"/>
</dbReference>
<name>L7KK24_9ACTN</name>
<dbReference type="Proteomes" id="UP000010988">
    <property type="component" value="Unassembled WGS sequence"/>
</dbReference>
<gene>
    <name evidence="3" type="ORF">GOACH_04_04460</name>
</gene>
<dbReference type="PANTHER" id="PTHR22602:SF0">
    <property type="entry name" value="TRANSFERASE CAF17, MITOCHONDRIAL-RELATED"/>
    <property type="match status" value="1"/>
</dbReference>
<dbReference type="AlphaFoldDB" id="L7KK24"/>
<protein>
    <recommendedName>
        <fullName evidence="2">CAF17 C-terminal domain-containing protein</fullName>
    </recommendedName>
</protein>
<dbReference type="SUPFAM" id="SSF103025">
    <property type="entry name" value="Folate-binding domain"/>
    <property type="match status" value="1"/>
</dbReference>
<evidence type="ECO:0000313" key="3">
    <source>
        <dbReference type="EMBL" id="GAC48048.1"/>
    </source>
</evidence>
<dbReference type="NCBIfam" id="TIGR03317">
    <property type="entry name" value="ygfZ_signature"/>
    <property type="match status" value="1"/>
</dbReference>
<dbReference type="Gene3D" id="3.30.1360.120">
    <property type="entry name" value="Probable tRNA modification gtpase trme, domain 1"/>
    <property type="match status" value="1"/>
</dbReference>
<evidence type="ECO:0000313" key="4">
    <source>
        <dbReference type="Proteomes" id="UP000010988"/>
    </source>
</evidence>
<dbReference type="Pfam" id="PF25455">
    <property type="entry name" value="Beta-barrel_CAF17_C"/>
    <property type="match status" value="1"/>
</dbReference>
<dbReference type="eggNOG" id="COG0354">
    <property type="taxonomic scope" value="Bacteria"/>
</dbReference>
<sequence>MRRLRRIGEVAPSPILTRYSTKGAVADPHSPTDESSTTLAWHYGDPLGEQRAAVRGAVVVDRSDRAVIEVPGSERLSWLHNISSQHVSHLPDRRSAESLSLDMNGRVEDHFVVTDVDEVMWIDTEGHRGAPLLDFFTKMVFWADVAPAARPDMRVLTLIGPDVLTGPITELLEIDPDALPYTAGDLPEVHHEEEPLGFWRIMPPLSEGPHATGALPVVDLVVPESQLVGWWDTVIDAGARAAGSWALDALRVAGMRPRLGVDTDERTIPHEVNWIGGPGEYGAVHLDKGCYRGQETVARVHNLGKAPRRLVLLHLDGSADDKPDTGAVVTAGGRNVGRVGTVVDHFELGPIALALVKSSIGPEVELEVGDRMPARIDPDSIRADDRVQAGRAAIDKLRGR</sequence>
<keyword evidence="4" id="KW-1185">Reference proteome</keyword>
<dbReference type="GO" id="GO:0016226">
    <property type="term" value="P:iron-sulfur cluster assembly"/>
    <property type="evidence" value="ECO:0007669"/>
    <property type="project" value="TreeGrafter"/>
</dbReference>
<evidence type="ECO:0000259" key="2">
    <source>
        <dbReference type="Pfam" id="PF25455"/>
    </source>
</evidence>
<dbReference type="PANTHER" id="PTHR22602">
    <property type="entry name" value="TRANSFERASE CAF17, MITOCHONDRIAL-RELATED"/>
    <property type="match status" value="1"/>
</dbReference>
<dbReference type="InterPro" id="IPR057460">
    <property type="entry name" value="CAF17_C"/>
</dbReference>